<dbReference type="GO" id="GO:0005993">
    <property type="term" value="P:trehalose catabolic process"/>
    <property type="evidence" value="ECO:0007669"/>
    <property type="project" value="UniProtKB-ARBA"/>
</dbReference>
<evidence type="ECO:0000256" key="5">
    <source>
        <dbReference type="ARBA" id="ARBA00022801"/>
    </source>
</evidence>
<dbReference type="InterPro" id="IPR045582">
    <property type="entry name" value="Trehalase-like_N"/>
</dbReference>
<dbReference type="EC" id="3.2.1.28" evidence="3"/>
<dbReference type="OrthoDB" id="3902805at2"/>
<evidence type="ECO:0000313" key="15">
    <source>
        <dbReference type="Proteomes" id="UP000198418"/>
    </source>
</evidence>
<dbReference type="Gene3D" id="1.50.10.10">
    <property type="match status" value="1"/>
</dbReference>
<keyword evidence="6" id="KW-0119">Carbohydrate metabolism</keyword>
<evidence type="ECO:0000256" key="11">
    <source>
        <dbReference type="ARBA" id="ARBA00060615"/>
    </source>
</evidence>
<evidence type="ECO:0000256" key="7">
    <source>
        <dbReference type="ARBA" id="ARBA00023295"/>
    </source>
</evidence>
<comment type="cofactor">
    <cofactor evidence="10">
        <name>phosphate</name>
        <dbReference type="ChEBI" id="CHEBI:43474"/>
    </cofactor>
</comment>
<dbReference type="PANTHER" id="PTHR31616">
    <property type="entry name" value="TREHALASE"/>
    <property type="match status" value="1"/>
</dbReference>
<evidence type="ECO:0000256" key="8">
    <source>
        <dbReference type="ARBA" id="ARBA00030473"/>
    </source>
</evidence>
<evidence type="ECO:0000256" key="6">
    <source>
        <dbReference type="ARBA" id="ARBA00023277"/>
    </source>
</evidence>
<evidence type="ECO:0000256" key="3">
    <source>
        <dbReference type="ARBA" id="ARBA00012757"/>
    </source>
</evidence>
<feature type="domain" description="Trehalase-like N-terminal" evidence="13">
    <location>
        <begin position="3"/>
        <end position="178"/>
    </location>
</feature>
<dbReference type="AlphaFoldDB" id="A0A212R8V3"/>
<name>A0A212R8V3_RHOAC</name>
<dbReference type="EMBL" id="FYDG01000003">
    <property type="protein sequence ID" value="SNB68533.1"/>
    <property type="molecule type" value="Genomic_DNA"/>
</dbReference>
<comment type="catalytic activity">
    <reaction evidence="1">
        <text>alpha,alpha-trehalose + H2O = alpha-D-glucose + beta-D-glucose</text>
        <dbReference type="Rhea" id="RHEA:32675"/>
        <dbReference type="ChEBI" id="CHEBI:15377"/>
        <dbReference type="ChEBI" id="CHEBI:15903"/>
        <dbReference type="ChEBI" id="CHEBI:16551"/>
        <dbReference type="ChEBI" id="CHEBI:17925"/>
        <dbReference type="EC" id="3.2.1.28"/>
    </reaction>
</comment>
<dbReference type="InterPro" id="IPR011613">
    <property type="entry name" value="GH15-like"/>
</dbReference>
<keyword evidence="5" id="KW-0378">Hydrolase</keyword>
<dbReference type="FunFam" id="1.50.10.10:FF:000005">
    <property type="entry name" value="Glycosyl hydrolase, glucoamylase"/>
    <property type="match status" value="1"/>
</dbReference>
<evidence type="ECO:0000256" key="9">
    <source>
        <dbReference type="ARBA" id="ARBA00031637"/>
    </source>
</evidence>
<reference evidence="15" key="1">
    <citation type="submission" date="2017-06" db="EMBL/GenBank/DDBJ databases">
        <authorList>
            <person name="Varghese N."/>
            <person name="Submissions S."/>
        </authorList>
    </citation>
    <scope>NUCLEOTIDE SEQUENCE [LARGE SCALE GENOMIC DNA]</scope>
    <source>
        <strain evidence="15">DSM 137</strain>
    </source>
</reference>
<dbReference type="RefSeq" id="WP_088520207.1">
    <property type="nucleotide sequence ID" value="NZ_FYDG01000003.1"/>
</dbReference>
<evidence type="ECO:0000256" key="10">
    <source>
        <dbReference type="ARBA" id="ARBA00053030"/>
    </source>
</evidence>
<dbReference type="GO" id="GO:0004555">
    <property type="term" value="F:alpha,alpha-trehalase activity"/>
    <property type="evidence" value="ECO:0007669"/>
    <property type="project" value="UniProtKB-EC"/>
</dbReference>
<organism evidence="14 15">
    <name type="scientific">Rhodoblastus acidophilus</name>
    <name type="common">Rhodopseudomonas acidophila</name>
    <dbReference type="NCBI Taxonomy" id="1074"/>
    <lineage>
        <taxon>Bacteria</taxon>
        <taxon>Pseudomonadati</taxon>
        <taxon>Pseudomonadota</taxon>
        <taxon>Alphaproteobacteria</taxon>
        <taxon>Hyphomicrobiales</taxon>
        <taxon>Rhodoblastaceae</taxon>
        <taxon>Rhodoblastus</taxon>
    </lineage>
</organism>
<evidence type="ECO:0000256" key="1">
    <source>
        <dbReference type="ARBA" id="ARBA00001576"/>
    </source>
</evidence>
<evidence type="ECO:0000313" key="14">
    <source>
        <dbReference type="EMBL" id="SNB68533.1"/>
    </source>
</evidence>
<sequence length="616" mass="67749">MPAAIEDYGLIGDGETAALVSRDGSIDWLCWPRFDSDACFAALLGDAGNGRWRIAPADGDQKIVRRYRPDTLILETTFSCADGEVMLVDFFPLRAQASQVARLAVGLRGAVRMRCELTLRFNYGASVPWVRRTADGALLAVAGPDQVVLRTPVELRGEGLSTVADFTVAAGQTSPFVLMYAPSHLPPPGPVDACEALRRTEAFWKGWAAGQRKPDMAEPHVEAVTRSLITLKALIYTPTGGIVAAPTTSLPERIGGPRNWDYRICWLRDATLTLLAFMNAGYYDEARDWRDWLLRAAAGSPEQMQIMYGLAGEKRLTEWEVPWLAGYEGSSPVRIGNAAAEQLQIDVFGEVMDALHQARLGSLHNPREGWDFQRALIGHLETIWASPDEGIWETRGGRRHFTHSKVMAWVAIDRAIKSAERFGLDGPVAAWRVLREKIHREVCEKAFNPRLGAFVQAYGSQTLDASALLIPAVGFLPAADPRVLGTIAAVEQHLMRDGLVLRYDTGEAGDGLPPGEGAFLACSFWLADAYLLTGRRAEAELLFRRLLALRNDLGLLSEEYDPRSRRQLGNFPQAFSHIALVNTAHNLCRPARQPCRGPLGPHAEKELVGAPPNDFI</sequence>
<evidence type="ECO:0000256" key="4">
    <source>
        <dbReference type="ARBA" id="ARBA00019905"/>
    </source>
</evidence>
<evidence type="ECO:0000259" key="12">
    <source>
        <dbReference type="Pfam" id="PF00723"/>
    </source>
</evidence>
<dbReference type="InterPro" id="IPR008928">
    <property type="entry name" value="6-hairpin_glycosidase_sf"/>
</dbReference>
<dbReference type="Proteomes" id="UP000198418">
    <property type="component" value="Unassembled WGS sequence"/>
</dbReference>
<gene>
    <name evidence="14" type="ORF">SAMN06265338_10376</name>
</gene>
<comment type="pathway">
    <text evidence="11">Glycan degradation; trehalose degradation; D-glucose from alpha,alpha-trehalose: step 1/1.</text>
</comment>
<protein>
    <recommendedName>
        <fullName evidence="4">Trehalase</fullName>
        <ecNumber evidence="3">3.2.1.28</ecNumber>
    </recommendedName>
    <alternativeName>
        <fullName evidence="8">Alpha,alpha-trehalase</fullName>
    </alternativeName>
    <alternativeName>
        <fullName evidence="9">Alpha,alpha-trehalose glucohydrolase</fullName>
    </alternativeName>
</protein>
<keyword evidence="7" id="KW-0326">Glycosidase</keyword>
<dbReference type="SUPFAM" id="SSF48208">
    <property type="entry name" value="Six-hairpin glycosidases"/>
    <property type="match status" value="1"/>
</dbReference>
<dbReference type="Pfam" id="PF19291">
    <property type="entry name" value="TREH_N"/>
    <property type="match status" value="1"/>
</dbReference>
<accession>A0A212R8V3</accession>
<keyword evidence="15" id="KW-1185">Reference proteome</keyword>
<dbReference type="InterPro" id="IPR012341">
    <property type="entry name" value="6hp_glycosidase-like_sf"/>
</dbReference>
<evidence type="ECO:0000256" key="2">
    <source>
        <dbReference type="ARBA" id="ARBA00006188"/>
    </source>
</evidence>
<evidence type="ECO:0000259" key="13">
    <source>
        <dbReference type="Pfam" id="PF19291"/>
    </source>
</evidence>
<feature type="domain" description="GH15-like" evidence="12">
    <location>
        <begin position="220"/>
        <end position="584"/>
    </location>
</feature>
<dbReference type="Pfam" id="PF00723">
    <property type="entry name" value="Glyco_hydro_15"/>
    <property type="match status" value="1"/>
</dbReference>
<comment type="similarity">
    <text evidence="2">Belongs to the glycosyl hydrolase 15 family.</text>
</comment>
<dbReference type="PANTHER" id="PTHR31616:SF0">
    <property type="entry name" value="GLUCAN 1,4-ALPHA-GLUCOSIDASE"/>
    <property type="match status" value="1"/>
</dbReference>
<proteinExistence type="inferred from homology"/>